<dbReference type="FunFam" id="2.10.25.10:FF:000066">
    <property type="entry name" value="FAT atypical cadherin 4"/>
    <property type="match status" value="1"/>
</dbReference>
<dbReference type="PROSITE" id="PS00022">
    <property type="entry name" value="EGF_1"/>
    <property type="match status" value="3"/>
</dbReference>
<keyword evidence="6" id="KW-0812">Transmembrane</keyword>
<dbReference type="InterPro" id="IPR001881">
    <property type="entry name" value="EGF-like_Ca-bd_dom"/>
</dbReference>
<keyword evidence="6" id="KW-0472">Membrane</keyword>
<evidence type="ECO:0000256" key="1">
    <source>
        <dbReference type="ARBA" id="ARBA00022536"/>
    </source>
</evidence>
<dbReference type="SUPFAM" id="SSF57196">
    <property type="entry name" value="EGF/Laminin"/>
    <property type="match status" value="3"/>
</dbReference>
<dbReference type="WBParaSite" id="TMUE_2000010554.1">
    <property type="protein sequence ID" value="TMUE_2000010554.1"/>
    <property type="gene ID" value="WBGene00288077"/>
</dbReference>
<reference evidence="9" key="2">
    <citation type="submission" date="2014-03" db="EMBL/GenBank/DDBJ databases">
        <title>The whipworm genome and dual-species transcriptomics of an intimate host-pathogen interaction.</title>
        <authorList>
            <person name="Foth B.J."/>
            <person name="Tsai I.J."/>
            <person name="Reid A.J."/>
            <person name="Bancroft A.J."/>
            <person name="Nichol S."/>
            <person name="Tracey A."/>
            <person name="Holroyd N."/>
            <person name="Cotton J.A."/>
            <person name="Stanley E.J."/>
            <person name="Zarowiecki M."/>
            <person name="Liu J.Z."/>
            <person name="Huckvale T."/>
            <person name="Cooper P.J."/>
            <person name="Grencis R.K."/>
            <person name="Berriman M."/>
        </authorList>
    </citation>
    <scope>NUCLEOTIDE SEQUENCE [LARGE SCALE GENOMIC DNA]</scope>
    <source>
        <strain evidence="9">Edinburgh</strain>
    </source>
</reference>
<keyword evidence="6" id="KW-1133">Transmembrane helix</keyword>
<evidence type="ECO:0000256" key="5">
    <source>
        <dbReference type="PROSITE-ProRule" id="PRU00076"/>
    </source>
</evidence>
<dbReference type="InterPro" id="IPR051022">
    <property type="entry name" value="Notch_Cell-Fate_Det"/>
</dbReference>
<proteinExistence type="predicted"/>
<sequence length="429" mass="48105">MQWNVELQFAFILTIGLPLLTKEDILCPVQADKDVFGYMSVEDGECYTMLNSHVNDKVIDQYEEHKSKCLEFPDGEFYSFLLPEEDDERTRRGYDGLTNISSHSVVLLTSVKIHSHVDLTDGKNYDETYGQPHKVADNYFMTIGRGKDLYGKLAHLMGDDLFHIGAASVYPMCIYFELNKGALKKMVLPCKYSSKGIMKYFTKNALYGIMCRHSTFTNCVGWDKHNCKCKIGYQGKYCTQGGCSPTTCQHGGTCESLEKQYFCYCTPGWSGKNCEIKVTSCSDKPCYGNSNCTDIQFYYVCHCPPERTGMNCEVDSGPCSLSPCKNGGECLATTNTVFTCKCKNSFVGDTCETALNLLIPPKKTTTPTVNFVGAFVPWMIIGTFLSLYFIHENTGRNARNTGFRMLFSRSKATGKQHGSMRSKSPKSPR</sequence>
<keyword evidence="4 5" id="KW-1015">Disulfide bond</keyword>
<evidence type="ECO:0000313" key="9">
    <source>
        <dbReference type="Proteomes" id="UP000046395"/>
    </source>
</evidence>
<feature type="domain" description="EGF-like" evidence="8">
    <location>
        <begin position="239"/>
        <end position="275"/>
    </location>
</feature>
<evidence type="ECO:0000256" key="4">
    <source>
        <dbReference type="ARBA" id="ARBA00023157"/>
    </source>
</evidence>
<evidence type="ECO:0000256" key="3">
    <source>
        <dbReference type="ARBA" id="ARBA00022737"/>
    </source>
</evidence>
<evidence type="ECO:0000256" key="7">
    <source>
        <dbReference type="SAM" id="SignalP"/>
    </source>
</evidence>
<name>A0A5S6QTU0_TRIMR</name>
<feature type="chain" id="PRO_5044624351" evidence="7">
    <location>
        <begin position="22"/>
        <end position="429"/>
    </location>
</feature>
<evidence type="ECO:0000256" key="6">
    <source>
        <dbReference type="SAM" id="Phobius"/>
    </source>
</evidence>
<dbReference type="CDD" id="cd00054">
    <property type="entry name" value="EGF_CA"/>
    <property type="match status" value="2"/>
</dbReference>
<dbReference type="SMART" id="SM00179">
    <property type="entry name" value="EGF_CA"/>
    <property type="match status" value="3"/>
</dbReference>
<keyword evidence="3" id="KW-0677">Repeat</keyword>
<dbReference type="PROSITE" id="PS01186">
    <property type="entry name" value="EGF_2"/>
    <property type="match status" value="1"/>
</dbReference>
<dbReference type="Gene3D" id="2.10.25.10">
    <property type="entry name" value="Laminin"/>
    <property type="match status" value="3"/>
</dbReference>
<dbReference type="PROSITE" id="PS00010">
    <property type="entry name" value="ASX_HYDROXYL"/>
    <property type="match status" value="1"/>
</dbReference>
<dbReference type="GO" id="GO:0005509">
    <property type="term" value="F:calcium ion binding"/>
    <property type="evidence" value="ECO:0007669"/>
    <property type="project" value="InterPro"/>
</dbReference>
<dbReference type="InterPro" id="IPR000152">
    <property type="entry name" value="EGF-type_Asp/Asn_hydroxyl_site"/>
</dbReference>
<feature type="disulfide bond" evidence="5">
    <location>
        <begin position="303"/>
        <end position="312"/>
    </location>
</feature>
<evidence type="ECO:0000256" key="2">
    <source>
        <dbReference type="ARBA" id="ARBA00022729"/>
    </source>
</evidence>
<dbReference type="PANTHER" id="PTHR24049">
    <property type="entry name" value="CRUMBS FAMILY MEMBER"/>
    <property type="match status" value="1"/>
</dbReference>
<feature type="domain" description="EGF-like" evidence="8">
    <location>
        <begin position="277"/>
        <end position="313"/>
    </location>
</feature>
<protein>
    <submittedName>
        <fullName evidence="10">EGF-like domain-containing protein</fullName>
    </submittedName>
</protein>
<dbReference type="Proteomes" id="UP000046395">
    <property type="component" value="Unassembled WGS sequence"/>
</dbReference>
<reference evidence="10" key="3">
    <citation type="submission" date="2019-12" db="UniProtKB">
        <authorList>
            <consortium name="WormBaseParasite"/>
        </authorList>
    </citation>
    <scope>IDENTIFICATION</scope>
</reference>
<feature type="signal peptide" evidence="7">
    <location>
        <begin position="1"/>
        <end position="21"/>
    </location>
</feature>
<dbReference type="Pfam" id="PF00008">
    <property type="entry name" value="EGF"/>
    <property type="match status" value="2"/>
</dbReference>
<evidence type="ECO:0000259" key="8">
    <source>
        <dbReference type="PROSITE" id="PS50026"/>
    </source>
</evidence>
<keyword evidence="1 5" id="KW-0245">EGF-like domain</keyword>
<dbReference type="WBParaSite" id="TMUE_2000010554.2">
    <property type="protein sequence ID" value="TMUE_2000010554.2"/>
    <property type="gene ID" value="WBGene00288077"/>
</dbReference>
<evidence type="ECO:0000313" key="10">
    <source>
        <dbReference type="WBParaSite" id="TMUE_2000010554.1"/>
    </source>
</evidence>
<dbReference type="InterPro" id="IPR000742">
    <property type="entry name" value="EGF"/>
</dbReference>
<dbReference type="GO" id="GO:0016020">
    <property type="term" value="C:membrane"/>
    <property type="evidence" value="ECO:0007669"/>
    <property type="project" value="UniProtKB-SubCell"/>
</dbReference>
<dbReference type="STRING" id="70415.A0A5S6QTU0"/>
<keyword evidence="2 7" id="KW-0732">Signal</keyword>
<keyword evidence="9" id="KW-1185">Reference proteome</keyword>
<accession>A0A5S6QTU0</accession>
<feature type="disulfide bond" evidence="5">
    <location>
        <begin position="265"/>
        <end position="274"/>
    </location>
</feature>
<dbReference type="PROSITE" id="PS50026">
    <property type="entry name" value="EGF_3"/>
    <property type="match status" value="3"/>
</dbReference>
<feature type="transmembrane region" description="Helical" evidence="6">
    <location>
        <begin position="371"/>
        <end position="390"/>
    </location>
</feature>
<reference evidence="9" key="1">
    <citation type="submission" date="2013-11" db="EMBL/GenBank/DDBJ databases">
        <authorList>
            <person name="Aslett M."/>
        </authorList>
    </citation>
    <scope>NUCLEOTIDE SEQUENCE [LARGE SCALE GENOMIC DNA]</scope>
    <source>
        <strain evidence="9">Edinburgh</strain>
    </source>
</reference>
<organism evidence="9 10">
    <name type="scientific">Trichuris muris</name>
    <name type="common">Mouse whipworm</name>
    <dbReference type="NCBI Taxonomy" id="70415"/>
    <lineage>
        <taxon>Eukaryota</taxon>
        <taxon>Metazoa</taxon>
        <taxon>Ecdysozoa</taxon>
        <taxon>Nematoda</taxon>
        <taxon>Enoplea</taxon>
        <taxon>Dorylaimia</taxon>
        <taxon>Trichinellida</taxon>
        <taxon>Trichuridae</taxon>
        <taxon>Trichuris</taxon>
    </lineage>
</organism>
<feature type="disulfide bond" evidence="5">
    <location>
        <begin position="342"/>
        <end position="351"/>
    </location>
</feature>
<dbReference type="SMART" id="SM00181">
    <property type="entry name" value="EGF"/>
    <property type="match status" value="4"/>
</dbReference>
<dbReference type="AlphaFoldDB" id="A0A5S6QTU0"/>
<feature type="domain" description="EGF-like" evidence="8">
    <location>
        <begin position="315"/>
        <end position="352"/>
    </location>
</feature>
<comment type="caution">
    <text evidence="5">Lacks conserved residue(s) required for the propagation of feature annotation.</text>
</comment>